<keyword evidence="6" id="KW-0325">Glycoprotein</keyword>
<evidence type="ECO:0000256" key="1">
    <source>
        <dbReference type="ARBA" id="ARBA00007835"/>
    </source>
</evidence>
<proteinExistence type="inferred from homology"/>
<dbReference type="GO" id="GO:0005576">
    <property type="term" value="C:extracellular region"/>
    <property type="evidence" value="ECO:0007669"/>
    <property type="project" value="TreeGrafter"/>
</dbReference>
<reference evidence="7" key="1">
    <citation type="submission" date="2016-07" db="EMBL/GenBank/DDBJ databases">
        <authorList>
            <person name="Bretaudeau A."/>
        </authorList>
    </citation>
    <scope>NUCLEOTIDE SEQUENCE</scope>
    <source>
        <strain evidence="7">Rice</strain>
        <tissue evidence="7">Whole body</tissue>
    </source>
</reference>
<evidence type="ECO:0000256" key="4">
    <source>
        <dbReference type="ARBA" id="ARBA00022963"/>
    </source>
</evidence>
<keyword evidence="5" id="KW-0443">Lipid metabolism</keyword>
<evidence type="ECO:0000313" key="7">
    <source>
        <dbReference type="EMBL" id="SOQ54147.1"/>
    </source>
</evidence>
<dbReference type="GO" id="GO:0009395">
    <property type="term" value="P:phospholipid catabolic process"/>
    <property type="evidence" value="ECO:0007669"/>
    <property type="project" value="TreeGrafter"/>
</dbReference>
<evidence type="ECO:0000256" key="5">
    <source>
        <dbReference type="ARBA" id="ARBA00023098"/>
    </source>
</evidence>
<dbReference type="PANTHER" id="PTHR12370:SF3">
    <property type="entry name" value="PHOSPHOLIPASE B-LIKE 2-RELATED"/>
    <property type="match status" value="1"/>
</dbReference>
<dbReference type="OrthoDB" id="443524at2759"/>
<gene>
    <name evidence="7" type="ORF">SFRICE_003125</name>
</gene>
<name>A0A2H1WMA6_SPOFR</name>
<keyword evidence="4" id="KW-0442">Lipid degradation</keyword>
<dbReference type="Gene3D" id="3.60.60.30">
    <property type="match status" value="1"/>
</dbReference>
<accession>A0A2H1WMA6</accession>
<sequence>MTLLLKSVWRNVLKGGSLGKSLRNRTLSSSIASAEVTRGGVQDDVMSSIITAPTAAEVLAAVDKNMPAMTHKHMLQALRSLFQLQRSGNLATEPEKLVTNPVFGDLCQNFKKHARALDVNEAIEATKVLSFLKVPADSIVVQTMLQIIRCYINMINVRQIMFLDYLLTKFEGSNHLVDALKLALPLAFQIHLPLEMDSKDLTMLKDMLAFSCTHDLPDRYIDEIVTALLLHDQAIDAQVAKSLIWSLCQVNCTEELFPTRAQLLHICYDILTQSIPHLRYEEILATAARIKGRILEKHPEYYHEQLMDAIASYMVENKVCFEKGLLVSRIMSRIAHTHLGLIDYLCQLAASNPTTLSSARPNILFGFINCLSNNNFTPEASQWEELKRQISQNPAFDARNTALPWSKICVELASLGYYNDKILQRVFSKENISEFAKKESNVLDYLQLLTLYEAVRSFHDEGYTLPQDLHDKLKSVWPVHAKTDLLEEHLAAGLGGLGYVGKNVVLPNGFIADCLICLKGGYPVELQVAAGDLKVPVEYLNIPKDCVPVCVLNFHPGCFSMNSNRLRGTFRLVLDILETQGYAAVAVNVSEWLSAPAHERTPYLLREVGYKCGEIGMKLRNFRLCSIQMQRSRELLRSREGWCVLLVASMCMVCEGRYGYVVWNGSKVTVKTSDYFADIPDVYVARATYSNEINTTGWAFLELHTSRDFSDEKQAYAAGYLEGFLTRDLIWMHWQNMLKGYCYNKTDVCGLIEEFVDKNEEYMAAMVDSNANNSYWYQMKLYYIQLEGLAVGYNAATRDPYQWLTTRDIIWINMLGDLDELAFALSLPKSNPEGRLFPDEHCTGLVKLLPDRSNLYVSHVTWNSYQSMLRFHKMYVMYLHVLPGGKKIIPGYKMSLTSYPAFVQSTDDFYIISSGLTAGETTIGNSNRSLFEHVKPVGQIMEYARAMVANRLARTGKQWVDIFSRHNSGTYNNQWFIVDYKKFKPRTTHCPGFIKEGLLWVVEQLPGIVESADMTEELTRTTYFPSYNIPYFPRIFNLSGGNVRIATYGDWFGYYTNPRAKILKEKQADIFNLRDMFNTMRYNDFKHDPLSRCDNCDPPYSACNAIAARNDLNPANGTFPFRALGHRSHGATDAKITSAYLRGSYRFLAIASPTHNISRGIPPFRWSHFDMGPHLSHVGHPDEWMFPPILHDWEWE</sequence>
<dbReference type="PANTHER" id="PTHR12370">
    <property type="entry name" value="PHOSPHOLIPASE B-RELATED"/>
    <property type="match status" value="1"/>
</dbReference>
<keyword evidence="3" id="KW-0378">Hydrolase</keyword>
<evidence type="ECO:0000256" key="3">
    <source>
        <dbReference type="ARBA" id="ARBA00022801"/>
    </source>
</evidence>
<organism evidence="7">
    <name type="scientific">Spodoptera frugiperda</name>
    <name type="common">Fall armyworm</name>
    <dbReference type="NCBI Taxonomy" id="7108"/>
    <lineage>
        <taxon>Eukaryota</taxon>
        <taxon>Metazoa</taxon>
        <taxon>Ecdysozoa</taxon>
        <taxon>Arthropoda</taxon>
        <taxon>Hexapoda</taxon>
        <taxon>Insecta</taxon>
        <taxon>Pterygota</taxon>
        <taxon>Neoptera</taxon>
        <taxon>Endopterygota</taxon>
        <taxon>Lepidoptera</taxon>
        <taxon>Glossata</taxon>
        <taxon>Ditrysia</taxon>
        <taxon>Noctuoidea</taxon>
        <taxon>Noctuidae</taxon>
        <taxon>Amphipyrinae</taxon>
        <taxon>Spodoptera</taxon>
    </lineage>
</organism>
<evidence type="ECO:0000256" key="2">
    <source>
        <dbReference type="ARBA" id="ARBA00022729"/>
    </source>
</evidence>
<dbReference type="AlphaFoldDB" id="A0A2H1WMA6"/>
<dbReference type="GO" id="GO:0004620">
    <property type="term" value="F:phospholipase activity"/>
    <property type="evidence" value="ECO:0007669"/>
    <property type="project" value="InterPro"/>
</dbReference>
<protein>
    <submittedName>
        <fullName evidence="7">SFRICE_003125</fullName>
    </submittedName>
</protein>
<comment type="similarity">
    <text evidence="1">Belongs to the phospholipase B-like family.</text>
</comment>
<keyword evidence="2" id="KW-0732">Signal</keyword>
<dbReference type="Pfam" id="PF04916">
    <property type="entry name" value="Phospholip_B"/>
    <property type="match status" value="1"/>
</dbReference>
<dbReference type="EMBL" id="ODYU01009603">
    <property type="protein sequence ID" value="SOQ54147.1"/>
    <property type="molecule type" value="Genomic_DNA"/>
</dbReference>
<evidence type="ECO:0000256" key="6">
    <source>
        <dbReference type="ARBA" id="ARBA00023180"/>
    </source>
</evidence>
<dbReference type="InterPro" id="IPR007000">
    <property type="entry name" value="PLipase_B-like"/>
</dbReference>